<proteinExistence type="inferred from homology"/>
<evidence type="ECO:0000256" key="2">
    <source>
        <dbReference type="ARBA" id="ARBA00010387"/>
    </source>
</evidence>
<evidence type="ECO:0000256" key="5">
    <source>
        <dbReference type="ARBA" id="ARBA00023239"/>
    </source>
</evidence>
<comment type="catalytic activity">
    <reaction evidence="7">
        <text>beta-D-fructose 1,6-bisphosphate = D-glyceraldehyde 3-phosphate + dihydroxyacetone phosphate</text>
        <dbReference type="Rhea" id="RHEA:14729"/>
        <dbReference type="ChEBI" id="CHEBI:32966"/>
        <dbReference type="ChEBI" id="CHEBI:57642"/>
        <dbReference type="ChEBI" id="CHEBI:59776"/>
        <dbReference type="EC" id="4.1.2.13"/>
    </reaction>
</comment>
<name>A0AAD7UE75_9STRA</name>
<sequence>MRRPSLVLVVACVVSLGLAFQSVPWSARRRKKELLFVVPLTYAAELATTAAALVAPGKGLLASDESEETLFARFGASGVECTQATVRAYRTLLYTTPELSKFITGVVLAAEAFLEETDEGVAFADVLSGNGAVPGVRIDTGSAVLPGAREGETFSRGLDGLNERASRFRDCGARFAKWRARFRISDRDGAPSALAIKENCWTMARSARTLQELGLVPLLEPAVLLEGDHAVERAAEIQERIYVEVFRALSENGVFLEGLILKPSMTTPGLASDERVTPELVAAYSVRTLERTVPSAVPGITFNSGGLSEEEASLCLDAMNRIERKGPWSVTFGFARSLQSSCLNAWAGNPDNTQAAQAYLVARAKANAAANLGQYAPGSQPTLDDTVGLRGWTSAAA</sequence>
<evidence type="ECO:0000256" key="4">
    <source>
        <dbReference type="ARBA" id="ARBA00023152"/>
    </source>
</evidence>
<gene>
    <name evidence="9" type="ORF">CTAYLR_001510</name>
</gene>
<keyword evidence="4 7" id="KW-0324">Glycolysis</keyword>
<dbReference type="SUPFAM" id="SSF51569">
    <property type="entry name" value="Aldolase"/>
    <property type="match status" value="1"/>
</dbReference>
<keyword evidence="10" id="KW-1185">Reference proteome</keyword>
<keyword evidence="8" id="KW-0732">Signal</keyword>
<evidence type="ECO:0000256" key="6">
    <source>
        <dbReference type="ARBA" id="ARBA00023270"/>
    </source>
</evidence>
<evidence type="ECO:0000256" key="1">
    <source>
        <dbReference type="ARBA" id="ARBA00004714"/>
    </source>
</evidence>
<protein>
    <recommendedName>
        <fullName evidence="3 7">Fructose-bisphosphate aldolase</fullName>
        <ecNumber evidence="3 7">4.1.2.13</ecNumber>
    </recommendedName>
</protein>
<dbReference type="InterPro" id="IPR029768">
    <property type="entry name" value="Aldolase_I_AS"/>
</dbReference>
<reference evidence="9" key="1">
    <citation type="submission" date="2023-01" db="EMBL/GenBank/DDBJ databases">
        <title>Metagenome sequencing of chrysophaentin producing Chrysophaeum taylorii.</title>
        <authorList>
            <person name="Davison J."/>
            <person name="Bewley C."/>
        </authorList>
    </citation>
    <scope>NUCLEOTIDE SEQUENCE</scope>
    <source>
        <strain evidence="9">NIES-1699</strain>
    </source>
</reference>
<evidence type="ECO:0000256" key="8">
    <source>
        <dbReference type="SAM" id="SignalP"/>
    </source>
</evidence>
<keyword evidence="6" id="KW-0704">Schiff base</keyword>
<dbReference type="EC" id="4.1.2.13" evidence="3 7"/>
<dbReference type="InterPro" id="IPR000741">
    <property type="entry name" value="FBA_I"/>
</dbReference>
<evidence type="ECO:0000256" key="7">
    <source>
        <dbReference type="RuleBase" id="RU003994"/>
    </source>
</evidence>
<evidence type="ECO:0000256" key="3">
    <source>
        <dbReference type="ARBA" id="ARBA00013068"/>
    </source>
</evidence>
<dbReference type="GO" id="GO:0006096">
    <property type="term" value="P:glycolytic process"/>
    <property type="evidence" value="ECO:0007669"/>
    <property type="project" value="UniProtKB-KW"/>
</dbReference>
<dbReference type="PROSITE" id="PS00158">
    <property type="entry name" value="ALDOLASE_CLASS_I"/>
    <property type="match status" value="1"/>
</dbReference>
<dbReference type="Proteomes" id="UP001230188">
    <property type="component" value="Unassembled WGS sequence"/>
</dbReference>
<feature type="chain" id="PRO_5041909935" description="Fructose-bisphosphate aldolase" evidence="8">
    <location>
        <begin position="20"/>
        <end position="397"/>
    </location>
</feature>
<accession>A0AAD7UE75</accession>
<dbReference type="GO" id="GO:0004332">
    <property type="term" value="F:fructose-bisphosphate aldolase activity"/>
    <property type="evidence" value="ECO:0007669"/>
    <property type="project" value="UniProtKB-EC"/>
</dbReference>
<dbReference type="Pfam" id="PF00274">
    <property type="entry name" value="Glycolytic"/>
    <property type="match status" value="1"/>
</dbReference>
<dbReference type="Gene3D" id="3.20.20.70">
    <property type="entry name" value="Aldolase class I"/>
    <property type="match status" value="1"/>
</dbReference>
<dbReference type="PANTHER" id="PTHR11627">
    <property type="entry name" value="FRUCTOSE-BISPHOSPHATE ALDOLASE"/>
    <property type="match status" value="1"/>
</dbReference>
<dbReference type="InterPro" id="IPR013785">
    <property type="entry name" value="Aldolase_TIM"/>
</dbReference>
<organism evidence="9 10">
    <name type="scientific">Chrysophaeum taylorii</name>
    <dbReference type="NCBI Taxonomy" id="2483200"/>
    <lineage>
        <taxon>Eukaryota</taxon>
        <taxon>Sar</taxon>
        <taxon>Stramenopiles</taxon>
        <taxon>Ochrophyta</taxon>
        <taxon>Pelagophyceae</taxon>
        <taxon>Pelagomonadales</taxon>
        <taxon>Pelagomonadaceae</taxon>
        <taxon>Chrysophaeum</taxon>
    </lineage>
</organism>
<evidence type="ECO:0000313" key="10">
    <source>
        <dbReference type="Proteomes" id="UP001230188"/>
    </source>
</evidence>
<comment type="similarity">
    <text evidence="2 7">Belongs to the class I fructose-bisphosphate aldolase family.</text>
</comment>
<dbReference type="EMBL" id="JAQMWT010000362">
    <property type="protein sequence ID" value="KAJ8602991.1"/>
    <property type="molecule type" value="Genomic_DNA"/>
</dbReference>
<evidence type="ECO:0000313" key="9">
    <source>
        <dbReference type="EMBL" id="KAJ8602991.1"/>
    </source>
</evidence>
<dbReference type="NCBIfam" id="NF033379">
    <property type="entry name" value="FrucBisAld_I"/>
    <property type="match status" value="1"/>
</dbReference>
<comment type="caution">
    <text evidence="9">The sequence shown here is derived from an EMBL/GenBank/DDBJ whole genome shotgun (WGS) entry which is preliminary data.</text>
</comment>
<feature type="signal peptide" evidence="8">
    <location>
        <begin position="1"/>
        <end position="19"/>
    </location>
</feature>
<keyword evidence="5 7" id="KW-0456">Lyase</keyword>
<dbReference type="AlphaFoldDB" id="A0AAD7UE75"/>
<comment type="pathway">
    <text evidence="1">Carbohydrate degradation; glycolysis; D-glyceraldehyde 3-phosphate and glycerone phosphate from D-glucose: step 4/4.</text>
</comment>